<evidence type="ECO:0000256" key="16">
    <source>
        <dbReference type="ARBA" id="ARBA00023170"/>
    </source>
</evidence>
<comment type="catalytic activity">
    <reaction evidence="19">
        <text>L-seryl-[protein] + ATP = O-phospho-L-seryl-[protein] + ADP + H(+)</text>
        <dbReference type="Rhea" id="RHEA:17989"/>
        <dbReference type="Rhea" id="RHEA-COMP:9863"/>
        <dbReference type="Rhea" id="RHEA-COMP:11604"/>
        <dbReference type="ChEBI" id="CHEBI:15378"/>
        <dbReference type="ChEBI" id="CHEBI:29999"/>
        <dbReference type="ChEBI" id="CHEBI:30616"/>
        <dbReference type="ChEBI" id="CHEBI:83421"/>
        <dbReference type="ChEBI" id="CHEBI:456216"/>
        <dbReference type="EC" id="2.7.11.1"/>
    </reaction>
</comment>
<evidence type="ECO:0000256" key="17">
    <source>
        <dbReference type="ARBA" id="ARBA00023180"/>
    </source>
</evidence>
<evidence type="ECO:0000256" key="19">
    <source>
        <dbReference type="ARBA" id="ARBA00048679"/>
    </source>
</evidence>
<dbReference type="OrthoDB" id="749055at2759"/>
<dbReference type="GO" id="GO:0009742">
    <property type="term" value="P:brassinosteroid mediated signaling pathway"/>
    <property type="evidence" value="ECO:0007669"/>
    <property type="project" value="UniProtKB-ARBA"/>
</dbReference>
<name>A0A835FR40_9POAL</name>
<comment type="subcellular location">
    <subcellularLocation>
        <location evidence="1">Cell membrane</location>
        <topology evidence="1">Single-pass membrane protein</topology>
    </subcellularLocation>
</comment>
<gene>
    <name evidence="22" type="ORF">HU200_005351</name>
</gene>
<evidence type="ECO:0000256" key="14">
    <source>
        <dbReference type="ARBA" id="ARBA00022989"/>
    </source>
</evidence>
<feature type="binding site" evidence="20">
    <location>
        <position position="382"/>
    </location>
    <ligand>
        <name>ATP</name>
        <dbReference type="ChEBI" id="CHEBI:30616"/>
    </ligand>
</feature>
<dbReference type="InterPro" id="IPR051824">
    <property type="entry name" value="LRR_Rcpt-Like_S/T_Kinase"/>
</dbReference>
<keyword evidence="5" id="KW-0723">Serine/threonine-protein kinase</keyword>
<evidence type="ECO:0000256" key="5">
    <source>
        <dbReference type="ARBA" id="ARBA00022527"/>
    </source>
</evidence>
<keyword evidence="9" id="KW-0732">Signal</keyword>
<protein>
    <recommendedName>
        <fullName evidence="3">non-specific serine/threonine protein kinase</fullName>
        <ecNumber evidence="3">2.7.11.1</ecNumber>
    </recommendedName>
</protein>
<evidence type="ECO:0000256" key="1">
    <source>
        <dbReference type="ARBA" id="ARBA00004162"/>
    </source>
</evidence>
<evidence type="ECO:0000259" key="21">
    <source>
        <dbReference type="PROSITE" id="PS50011"/>
    </source>
</evidence>
<reference evidence="22" key="1">
    <citation type="submission" date="2020-07" db="EMBL/GenBank/DDBJ databases">
        <title>Genome sequence and genetic diversity analysis of an under-domesticated orphan crop, white fonio (Digitaria exilis).</title>
        <authorList>
            <person name="Bennetzen J.L."/>
            <person name="Chen S."/>
            <person name="Ma X."/>
            <person name="Wang X."/>
            <person name="Yssel A.E.J."/>
            <person name="Chaluvadi S.R."/>
            <person name="Johnson M."/>
            <person name="Gangashetty P."/>
            <person name="Hamidou F."/>
            <person name="Sanogo M.D."/>
            <person name="Zwaenepoel A."/>
            <person name="Wallace J."/>
            <person name="Van De Peer Y."/>
            <person name="Van Deynze A."/>
        </authorList>
    </citation>
    <scope>NUCLEOTIDE SEQUENCE</scope>
    <source>
        <tissue evidence="22">Leaves</tissue>
    </source>
</reference>
<dbReference type="GO" id="GO:0005886">
    <property type="term" value="C:plasma membrane"/>
    <property type="evidence" value="ECO:0007669"/>
    <property type="project" value="UniProtKB-SubCell"/>
</dbReference>
<dbReference type="InterPro" id="IPR017441">
    <property type="entry name" value="Protein_kinase_ATP_BS"/>
</dbReference>
<keyword evidence="14" id="KW-1133">Transmembrane helix</keyword>
<dbReference type="GO" id="GO:0004674">
    <property type="term" value="F:protein serine/threonine kinase activity"/>
    <property type="evidence" value="ECO:0007669"/>
    <property type="project" value="UniProtKB-KW"/>
</dbReference>
<accession>A0A835FR40</accession>
<dbReference type="InterPro" id="IPR001245">
    <property type="entry name" value="Ser-Thr/Tyr_kinase_cat_dom"/>
</dbReference>
<keyword evidence="6" id="KW-0433">Leucine-rich repeat</keyword>
<evidence type="ECO:0000256" key="11">
    <source>
        <dbReference type="ARBA" id="ARBA00022741"/>
    </source>
</evidence>
<evidence type="ECO:0000256" key="7">
    <source>
        <dbReference type="ARBA" id="ARBA00022679"/>
    </source>
</evidence>
<dbReference type="InterPro" id="IPR001611">
    <property type="entry name" value="Leu-rich_rpt"/>
</dbReference>
<comment type="catalytic activity">
    <reaction evidence="18">
        <text>L-threonyl-[protein] + ATP = O-phospho-L-threonyl-[protein] + ADP + H(+)</text>
        <dbReference type="Rhea" id="RHEA:46608"/>
        <dbReference type="Rhea" id="RHEA-COMP:11060"/>
        <dbReference type="Rhea" id="RHEA-COMP:11605"/>
        <dbReference type="ChEBI" id="CHEBI:15378"/>
        <dbReference type="ChEBI" id="CHEBI:30013"/>
        <dbReference type="ChEBI" id="CHEBI:30616"/>
        <dbReference type="ChEBI" id="CHEBI:61977"/>
        <dbReference type="ChEBI" id="CHEBI:456216"/>
        <dbReference type="EC" id="2.7.11.1"/>
    </reaction>
</comment>
<dbReference type="EMBL" id="JACEFO010000353">
    <property type="protein sequence ID" value="KAF8772949.1"/>
    <property type="molecule type" value="Genomic_DNA"/>
</dbReference>
<sequence>MQADHHPAASIGITSIASPSGLAFFPFTCLLHDTRKSHSTPACSARPALAFLFCSCPLERLSLPIIPPRLALPMASGGGGGGGGGGFLLIFFPAVVLLSSAPLLAVASEPLNPEVQALIAIRQGLVDPHGVLSNWDQDSVDPCSWAMITCSAQNLVIGLLLQNNNISGRLPPELGALPRLQTLDLSNNRFSGRVPEALGRVSTLRYLRLNNNSLSGPFPASLAKIPQLSFLDLSFNNLTGPVPLFPTRTFNIVGNPMICGSDDAGAGECAAARVPATVPFPLESTPGGSSSSKHTLSSLTYYHNRHAVWTVVAADRGLAGRDMEDGGGGGVAVARLGNVRQFGLRELQAATDGFSAKHILGKGGFGNVYRGRLADGTTVAVKRLNDPASASGEAQFRTEVEMISLAVHRHLLRLVGFCAAGGERLLVYPYMPNGSVASRLRGKPALDWATRKRIAVGAARGLLYLHEQCDPKIIHRDVKAANVLLDEHHEAVVGDFGLAKLLDHGDSHVTTAVRGTVGHIAPEYLSTGQSSEKTDVFGFGILLLELVTGQRALELGKASGAMHNPKGVMLDWVRKVHQEKMLDLLVDQDLGPHYDRIEVAEVVHVALLCTQFQPSHRPKMSEVVRMLEGDGLAEKWEATNRPAAACHDALGYDHRNDSNGSVFFNDFHDIDSSLSSDEARSIDMVEEMELSGPR</sequence>
<evidence type="ECO:0000256" key="20">
    <source>
        <dbReference type="PROSITE-ProRule" id="PRU10141"/>
    </source>
</evidence>
<proteinExistence type="inferred from homology"/>
<dbReference type="Gene3D" id="1.10.510.10">
    <property type="entry name" value="Transferase(Phosphotransferase) domain 1"/>
    <property type="match status" value="1"/>
</dbReference>
<dbReference type="SUPFAM" id="SSF56112">
    <property type="entry name" value="Protein kinase-like (PK-like)"/>
    <property type="match status" value="1"/>
</dbReference>
<evidence type="ECO:0000256" key="10">
    <source>
        <dbReference type="ARBA" id="ARBA00022737"/>
    </source>
</evidence>
<dbReference type="InterPro" id="IPR008271">
    <property type="entry name" value="Ser/Thr_kinase_AS"/>
</dbReference>
<dbReference type="InterPro" id="IPR011009">
    <property type="entry name" value="Kinase-like_dom_sf"/>
</dbReference>
<dbReference type="Pfam" id="PF07714">
    <property type="entry name" value="PK_Tyr_Ser-Thr"/>
    <property type="match status" value="1"/>
</dbReference>
<dbReference type="PROSITE" id="PS50011">
    <property type="entry name" value="PROTEIN_KINASE_DOM"/>
    <property type="match status" value="1"/>
</dbReference>
<keyword evidence="7" id="KW-0808">Transferase</keyword>
<dbReference type="Pfam" id="PF08263">
    <property type="entry name" value="LRRNT_2"/>
    <property type="match status" value="1"/>
</dbReference>
<keyword evidence="8" id="KW-0812">Transmembrane</keyword>
<keyword evidence="12" id="KW-0418">Kinase</keyword>
<dbReference type="EC" id="2.7.11.1" evidence="3"/>
<keyword evidence="15" id="KW-0472">Membrane</keyword>
<dbReference type="PROSITE" id="PS00108">
    <property type="entry name" value="PROTEIN_KINASE_ST"/>
    <property type="match status" value="1"/>
</dbReference>
<dbReference type="FunFam" id="3.80.10.10:FF:000400">
    <property type="entry name" value="Nuclear pore complex protein NUP107"/>
    <property type="match status" value="1"/>
</dbReference>
<dbReference type="FunFam" id="1.10.510.10:FF:000016">
    <property type="entry name" value="Somatic embryogenesis receptor-like kinase 1"/>
    <property type="match status" value="1"/>
</dbReference>
<comment type="caution">
    <text evidence="22">The sequence shown here is derived from an EMBL/GenBank/DDBJ whole genome shotgun (WGS) entry which is preliminary data.</text>
</comment>
<comment type="similarity">
    <text evidence="2">Belongs to the protein kinase superfamily. Ser/Thr protein kinase family.</text>
</comment>
<dbReference type="PANTHER" id="PTHR48006">
    <property type="entry name" value="LEUCINE-RICH REPEAT-CONTAINING PROTEIN DDB_G0281931-RELATED"/>
    <property type="match status" value="1"/>
</dbReference>
<evidence type="ECO:0000313" key="23">
    <source>
        <dbReference type="Proteomes" id="UP000636709"/>
    </source>
</evidence>
<keyword evidence="11 20" id="KW-0547">Nucleotide-binding</keyword>
<dbReference type="InterPro" id="IPR013210">
    <property type="entry name" value="LRR_N_plant-typ"/>
</dbReference>
<keyword evidence="13 20" id="KW-0067">ATP-binding</keyword>
<dbReference type="PANTHER" id="PTHR48006:SF90">
    <property type="entry name" value="PROTEIN KINASE DOMAIN-CONTAINING PROTEIN"/>
    <property type="match status" value="1"/>
</dbReference>
<keyword evidence="17" id="KW-0325">Glycoprotein</keyword>
<evidence type="ECO:0000256" key="2">
    <source>
        <dbReference type="ARBA" id="ARBA00008684"/>
    </source>
</evidence>
<feature type="domain" description="Protein kinase" evidence="21">
    <location>
        <begin position="354"/>
        <end position="637"/>
    </location>
</feature>
<dbReference type="SUPFAM" id="SSF52058">
    <property type="entry name" value="L domain-like"/>
    <property type="match status" value="1"/>
</dbReference>
<evidence type="ECO:0000256" key="8">
    <source>
        <dbReference type="ARBA" id="ARBA00022692"/>
    </source>
</evidence>
<dbReference type="InterPro" id="IPR000719">
    <property type="entry name" value="Prot_kinase_dom"/>
</dbReference>
<keyword evidence="10" id="KW-0677">Repeat</keyword>
<dbReference type="Proteomes" id="UP000636709">
    <property type="component" value="Unassembled WGS sequence"/>
</dbReference>
<dbReference type="SMART" id="SM00220">
    <property type="entry name" value="S_TKc"/>
    <property type="match status" value="1"/>
</dbReference>
<evidence type="ECO:0000256" key="6">
    <source>
        <dbReference type="ARBA" id="ARBA00022614"/>
    </source>
</evidence>
<dbReference type="Pfam" id="PF13855">
    <property type="entry name" value="LRR_8"/>
    <property type="match status" value="1"/>
</dbReference>
<evidence type="ECO:0000256" key="13">
    <source>
        <dbReference type="ARBA" id="ARBA00022840"/>
    </source>
</evidence>
<evidence type="ECO:0000256" key="12">
    <source>
        <dbReference type="ARBA" id="ARBA00022777"/>
    </source>
</evidence>
<evidence type="ECO:0000256" key="9">
    <source>
        <dbReference type="ARBA" id="ARBA00022729"/>
    </source>
</evidence>
<evidence type="ECO:0000256" key="18">
    <source>
        <dbReference type="ARBA" id="ARBA00047899"/>
    </source>
</evidence>
<dbReference type="Gene3D" id="3.80.10.10">
    <property type="entry name" value="Ribonuclease Inhibitor"/>
    <property type="match status" value="1"/>
</dbReference>
<dbReference type="PROSITE" id="PS00107">
    <property type="entry name" value="PROTEIN_KINASE_ATP"/>
    <property type="match status" value="1"/>
</dbReference>
<evidence type="ECO:0000256" key="3">
    <source>
        <dbReference type="ARBA" id="ARBA00012513"/>
    </source>
</evidence>
<dbReference type="InterPro" id="IPR032675">
    <property type="entry name" value="LRR_dom_sf"/>
</dbReference>
<keyword evidence="23" id="KW-1185">Reference proteome</keyword>
<dbReference type="GO" id="GO:0005524">
    <property type="term" value="F:ATP binding"/>
    <property type="evidence" value="ECO:0007669"/>
    <property type="project" value="UniProtKB-UniRule"/>
</dbReference>
<dbReference type="Gene3D" id="3.30.200.20">
    <property type="entry name" value="Phosphorylase Kinase, domain 1"/>
    <property type="match status" value="1"/>
</dbReference>
<evidence type="ECO:0000313" key="22">
    <source>
        <dbReference type="EMBL" id="KAF8772949.1"/>
    </source>
</evidence>
<keyword evidence="16" id="KW-0675">Receptor</keyword>
<evidence type="ECO:0000256" key="15">
    <source>
        <dbReference type="ARBA" id="ARBA00023136"/>
    </source>
</evidence>
<keyword evidence="4" id="KW-1003">Cell membrane</keyword>
<dbReference type="FunFam" id="3.30.200.20:FF:000015">
    <property type="entry name" value="Somatic embryogenesis receptor kinase 1"/>
    <property type="match status" value="1"/>
</dbReference>
<dbReference type="AlphaFoldDB" id="A0A835FR40"/>
<evidence type="ECO:0000256" key="4">
    <source>
        <dbReference type="ARBA" id="ARBA00022475"/>
    </source>
</evidence>
<organism evidence="22 23">
    <name type="scientific">Digitaria exilis</name>
    <dbReference type="NCBI Taxonomy" id="1010633"/>
    <lineage>
        <taxon>Eukaryota</taxon>
        <taxon>Viridiplantae</taxon>
        <taxon>Streptophyta</taxon>
        <taxon>Embryophyta</taxon>
        <taxon>Tracheophyta</taxon>
        <taxon>Spermatophyta</taxon>
        <taxon>Magnoliopsida</taxon>
        <taxon>Liliopsida</taxon>
        <taxon>Poales</taxon>
        <taxon>Poaceae</taxon>
        <taxon>PACMAD clade</taxon>
        <taxon>Panicoideae</taxon>
        <taxon>Panicodae</taxon>
        <taxon>Paniceae</taxon>
        <taxon>Anthephorinae</taxon>
        <taxon>Digitaria</taxon>
    </lineage>
</organism>